<name>A0A264W1H2_9BACL</name>
<comment type="caution">
    <text evidence="2">The sequence shown here is derived from an EMBL/GenBank/DDBJ whole genome shotgun (WGS) entry which is preliminary data.</text>
</comment>
<dbReference type="PANTHER" id="PTHR34047">
    <property type="entry name" value="NUCLEAR INTRON MATURASE 1, MITOCHONDRIAL-RELATED"/>
    <property type="match status" value="1"/>
</dbReference>
<dbReference type="EMBL" id="NOKQ01000230">
    <property type="protein sequence ID" value="OZS77446.1"/>
    <property type="molecule type" value="Genomic_DNA"/>
</dbReference>
<dbReference type="Proteomes" id="UP000217065">
    <property type="component" value="Unassembled WGS sequence"/>
</dbReference>
<sequence>MKRHGHLFEKITDIENIRLAIWRSSEGKRNQKRVREILDNDLYYAYKIQQMLLDKTYRPYRSEEKKIFDNSNLKERVINKPAYYPDQIVQWALMLVLEPVMMRGMYHYNCGSIPGRGTSFGQKAVRKWMTKDRKNTKYCLKMDIKKFYPSVKGHILKREVRRKVKDNDCLWLIDTIIDQEEGLPIGFYTSQWFSNFVLERLDHFIKQTLGVMYYVRYVDDLVLFGRNKRQLHRVRQAVMSFLEDFELTIKENWQVFKTASRPVDFLGFRFYPTHTTLRRRNALRIRRRVQKIRKKGHLTFKDACAVISYWGWVKKSDSYLFYHKYIKPHITIKQCKRKVSDHARAKIRGTAGRTLGLCAA</sequence>
<protein>
    <recommendedName>
        <fullName evidence="1">Reverse transcriptase domain-containing protein</fullName>
    </recommendedName>
</protein>
<dbReference type="SUPFAM" id="SSF56672">
    <property type="entry name" value="DNA/RNA polymerases"/>
    <property type="match status" value="1"/>
</dbReference>
<dbReference type="InterPro" id="IPR000477">
    <property type="entry name" value="RT_dom"/>
</dbReference>
<accession>A0A264W1H2</accession>
<evidence type="ECO:0000259" key="1">
    <source>
        <dbReference type="PROSITE" id="PS50878"/>
    </source>
</evidence>
<dbReference type="Pfam" id="PF00078">
    <property type="entry name" value="RVT_1"/>
    <property type="match status" value="1"/>
</dbReference>
<dbReference type="PROSITE" id="PS50878">
    <property type="entry name" value="RT_POL"/>
    <property type="match status" value="1"/>
</dbReference>
<dbReference type="InterPro" id="IPR051083">
    <property type="entry name" value="GrpII_Intron_Splice-Mob/Def"/>
</dbReference>
<dbReference type="CDD" id="cd01646">
    <property type="entry name" value="RT_Bac_retron_I"/>
    <property type="match status" value="1"/>
</dbReference>
<dbReference type="Gene3D" id="3.30.70.270">
    <property type="match status" value="1"/>
</dbReference>
<feature type="domain" description="Reverse transcriptase" evidence="1">
    <location>
        <begin position="26"/>
        <end position="270"/>
    </location>
</feature>
<evidence type="ECO:0000313" key="3">
    <source>
        <dbReference type="Proteomes" id="UP000217065"/>
    </source>
</evidence>
<dbReference type="RefSeq" id="WP_094943746.1">
    <property type="nucleotide sequence ID" value="NZ_NOKQ01000230.1"/>
</dbReference>
<dbReference type="PANTHER" id="PTHR34047:SF8">
    <property type="entry name" value="PROTEIN YKFC"/>
    <property type="match status" value="1"/>
</dbReference>
<evidence type="ECO:0000313" key="2">
    <source>
        <dbReference type="EMBL" id="OZS77446.1"/>
    </source>
</evidence>
<dbReference type="InterPro" id="IPR043502">
    <property type="entry name" value="DNA/RNA_pol_sf"/>
</dbReference>
<keyword evidence="3" id="KW-1185">Reference proteome</keyword>
<proteinExistence type="predicted"/>
<dbReference type="OrthoDB" id="9793236at2"/>
<reference evidence="2 3" key="1">
    <citation type="submission" date="2017-07" db="EMBL/GenBank/DDBJ databases">
        <title>Tetzosporium hominis gen.nov. sp.nov.</title>
        <authorList>
            <person name="Tetz G."/>
            <person name="Tetz V."/>
        </authorList>
    </citation>
    <scope>NUCLEOTIDE SEQUENCE [LARGE SCALE GENOMIC DNA]</scope>
    <source>
        <strain evidence="2 3">VT-49</strain>
    </source>
</reference>
<organism evidence="2 3">
    <name type="scientific">Tetzosporium hominis</name>
    <dbReference type="NCBI Taxonomy" id="2020506"/>
    <lineage>
        <taxon>Bacteria</taxon>
        <taxon>Bacillati</taxon>
        <taxon>Bacillota</taxon>
        <taxon>Bacilli</taxon>
        <taxon>Bacillales</taxon>
        <taxon>Caryophanaceae</taxon>
        <taxon>Tetzosporium</taxon>
    </lineage>
</organism>
<dbReference type="AlphaFoldDB" id="A0A264W1H2"/>
<gene>
    <name evidence="2" type="ORF">CF394_11225</name>
</gene>
<dbReference type="InterPro" id="IPR043128">
    <property type="entry name" value="Rev_trsase/Diguanyl_cyclase"/>
</dbReference>